<dbReference type="Proteomes" id="UP000692954">
    <property type="component" value="Unassembled WGS sequence"/>
</dbReference>
<name>A0A8S1R0R7_9CILI</name>
<comment type="caution">
    <text evidence="1">The sequence shown here is derived from an EMBL/GenBank/DDBJ whole genome shotgun (WGS) entry which is preliminary data.</text>
</comment>
<evidence type="ECO:0008006" key="3">
    <source>
        <dbReference type="Google" id="ProtNLM"/>
    </source>
</evidence>
<evidence type="ECO:0000313" key="2">
    <source>
        <dbReference type="Proteomes" id="UP000692954"/>
    </source>
</evidence>
<dbReference type="EMBL" id="CAJJDN010000127">
    <property type="protein sequence ID" value="CAD8120662.1"/>
    <property type="molecule type" value="Genomic_DNA"/>
</dbReference>
<keyword evidence="2" id="KW-1185">Reference proteome</keyword>
<dbReference type="AlphaFoldDB" id="A0A8S1R0R7"/>
<protein>
    <recommendedName>
        <fullName evidence="3">WD40-repeat-containing domain</fullName>
    </recommendedName>
</protein>
<proteinExistence type="predicted"/>
<evidence type="ECO:0000313" key="1">
    <source>
        <dbReference type="EMBL" id="CAD8120662.1"/>
    </source>
</evidence>
<sequence length="315" mass="37042">MELIKIEDKFNNYKQHILELEDNVYIITTTLDFKGHVQLSQFVINYKTKEVLQKKQLNIQFKMALFIQTSMVGYYTINGILGCLIGIHNGRLFQIRDNKIDEICISAMAINQIELISDSLALLSSETGQINLYDIYTQSTILLFNEYLSTPLKYFRIRYFYDTIVQGKQDGQMTYFIFNDNMKQILAQRDKNIQMGKFVQHQNILISQPNCRLYVTGQKLIDFELYGDVLIILVENQIEYLLVDVKNQEYIRLRVFQITQNISSFQVCNDSLILYNETSVFSMEMNKGEIRNQLDQKGTFMNLLTYIKDNKILYK</sequence>
<gene>
    <name evidence="1" type="ORF">PSON_ATCC_30995.1.T1270121</name>
</gene>
<dbReference type="OrthoDB" id="288684at2759"/>
<accession>A0A8S1R0R7</accession>
<organism evidence="1 2">
    <name type="scientific">Paramecium sonneborni</name>
    <dbReference type="NCBI Taxonomy" id="65129"/>
    <lineage>
        <taxon>Eukaryota</taxon>
        <taxon>Sar</taxon>
        <taxon>Alveolata</taxon>
        <taxon>Ciliophora</taxon>
        <taxon>Intramacronucleata</taxon>
        <taxon>Oligohymenophorea</taxon>
        <taxon>Peniculida</taxon>
        <taxon>Parameciidae</taxon>
        <taxon>Paramecium</taxon>
    </lineage>
</organism>
<reference evidence="1" key="1">
    <citation type="submission" date="2021-01" db="EMBL/GenBank/DDBJ databases">
        <authorList>
            <consortium name="Genoscope - CEA"/>
            <person name="William W."/>
        </authorList>
    </citation>
    <scope>NUCLEOTIDE SEQUENCE</scope>
</reference>